<dbReference type="InterPro" id="IPR036397">
    <property type="entry name" value="RNaseH_sf"/>
</dbReference>
<reference evidence="3" key="1">
    <citation type="submission" date="2020-10" db="EMBL/GenBank/DDBJ databases">
        <authorList>
            <person name="Gilroy R."/>
        </authorList>
    </citation>
    <scope>NUCLEOTIDE SEQUENCE</scope>
    <source>
        <strain evidence="3">E3-2379</strain>
    </source>
</reference>
<dbReference type="SUPFAM" id="SSF53098">
    <property type="entry name" value="Ribonuclease H-like"/>
    <property type="match status" value="1"/>
</dbReference>
<gene>
    <name evidence="3" type="ORF">IAC13_00380</name>
</gene>
<name>A0A9D9HZE2_9FIRM</name>
<proteinExistence type="predicted"/>
<dbReference type="AlphaFoldDB" id="A0A9D9HZE2"/>
<keyword evidence="1" id="KW-0269">Exonuclease</keyword>
<keyword evidence="1" id="KW-0540">Nuclease</keyword>
<dbReference type="GO" id="GO:0008408">
    <property type="term" value="F:3'-5' exonuclease activity"/>
    <property type="evidence" value="ECO:0007669"/>
    <property type="project" value="TreeGrafter"/>
</dbReference>
<evidence type="ECO:0000259" key="2">
    <source>
        <dbReference type="SMART" id="SM00479"/>
    </source>
</evidence>
<dbReference type="GO" id="GO:0045004">
    <property type="term" value="P:DNA replication proofreading"/>
    <property type="evidence" value="ECO:0007669"/>
    <property type="project" value="TreeGrafter"/>
</dbReference>
<dbReference type="EMBL" id="JADIML010000015">
    <property type="protein sequence ID" value="MBO8462369.1"/>
    <property type="molecule type" value="Genomic_DNA"/>
</dbReference>
<dbReference type="GO" id="GO:0003887">
    <property type="term" value="F:DNA-directed DNA polymerase activity"/>
    <property type="evidence" value="ECO:0007669"/>
    <property type="project" value="InterPro"/>
</dbReference>
<reference evidence="3" key="2">
    <citation type="journal article" date="2021" name="PeerJ">
        <title>Extensive microbial diversity within the chicken gut microbiome revealed by metagenomics and culture.</title>
        <authorList>
            <person name="Gilroy R."/>
            <person name="Ravi A."/>
            <person name="Getino M."/>
            <person name="Pursley I."/>
            <person name="Horton D.L."/>
            <person name="Alikhan N.F."/>
            <person name="Baker D."/>
            <person name="Gharbi K."/>
            <person name="Hall N."/>
            <person name="Watson M."/>
            <person name="Adriaenssens E.M."/>
            <person name="Foster-Nyarko E."/>
            <person name="Jarju S."/>
            <person name="Secka A."/>
            <person name="Antonio M."/>
            <person name="Oren A."/>
            <person name="Chaudhuri R.R."/>
            <person name="La Ragione R."/>
            <person name="Hildebrand F."/>
            <person name="Pallen M.J."/>
        </authorList>
    </citation>
    <scope>NUCLEOTIDE SEQUENCE</scope>
    <source>
        <strain evidence="3">E3-2379</strain>
    </source>
</reference>
<evidence type="ECO:0000313" key="4">
    <source>
        <dbReference type="Proteomes" id="UP000823618"/>
    </source>
</evidence>
<protein>
    <submittedName>
        <fullName evidence="3">DUF3072 domain-containing protein</fullName>
    </submittedName>
</protein>
<accession>A0A9D9HZE2</accession>
<sequence length="240" mass="28182">MLRTYICFDLETTGLSVEQDEIIEVGAVKVVEGRLTEQFTCFVNIHKPLTPFISELTGISDEMLQREGYEKQPVIEEFIKFCEGYDLIGHNLMFDYKFMKTNATSYQLPFEKKGIDTLDLARKFLPELPNKKLGTLCEYYQYRNDKAHRAVYDARATAYCYEQMVKQFGNIDPKQFEATPLFYRPKKSEPMTAKQKRYLNDLLKYHKIENKTNIEQLSKSEASKLIDSIILKHGMMRRFE</sequence>
<keyword evidence="1" id="KW-0378">Hydrolase</keyword>
<evidence type="ECO:0000313" key="3">
    <source>
        <dbReference type="EMBL" id="MBO8462369.1"/>
    </source>
</evidence>
<dbReference type="SMART" id="SM00479">
    <property type="entry name" value="EXOIII"/>
    <property type="match status" value="1"/>
</dbReference>
<dbReference type="PANTHER" id="PTHR30231">
    <property type="entry name" value="DNA POLYMERASE III SUBUNIT EPSILON"/>
    <property type="match status" value="1"/>
</dbReference>
<dbReference type="InterPro" id="IPR006054">
    <property type="entry name" value="DnaQ"/>
</dbReference>
<comment type="caution">
    <text evidence="3">The sequence shown here is derived from an EMBL/GenBank/DDBJ whole genome shotgun (WGS) entry which is preliminary data.</text>
</comment>
<feature type="domain" description="Exonuclease" evidence="2">
    <location>
        <begin position="4"/>
        <end position="170"/>
    </location>
</feature>
<evidence type="ECO:0000256" key="1">
    <source>
        <dbReference type="ARBA" id="ARBA00022839"/>
    </source>
</evidence>
<dbReference type="InterPro" id="IPR013520">
    <property type="entry name" value="Ribonucl_H"/>
</dbReference>
<dbReference type="GO" id="GO:0005829">
    <property type="term" value="C:cytosol"/>
    <property type="evidence" value="ECO:0007669"/>
    <property type="project" value="TreeGrafter"/>
</dbReference>
<organism evidence="3 4">
    <name type="scientific">Candidatus Scybalomonas excrementavium</name>
    <dbReference type="NCBI Taxonomy" id="2840943"/>
    <lineage>
        <taxon>Bacteria</taxon>
        <taxon>Bacillati</taxon>
        <taxon>Bacillota</taxon>
        <taxon>Clostridia</taxon>
        <taxon>Lachnospirales</taxon>
        <taxon>Lachnospiraceae</taxon>
        <taxon>Lachnospiraceae incertae sedis</taxon>
        <taxon>Candidatus Scybalomonas</taxon>
    </lineage>
</organism>
<dbReference type="Gene3D" id="3.30.420.10">
    <property type="entry name" value="Ribonuclease H-like superfamily/Ribonuclease H"/>
    <property type="match status" value="1"/>
</dbReference>
<dbReference type="PANTHER" id="PTHR30231:SF41">
    <property type="entry name" value="DNA POLYMERASE III SUBUNIT EPSILON"/>
    <property type="match status" value="1"/>
</dbReference>
<dbReference type="CDD" id="cd06127">
    <property type="entry name" value="DEDDh"/>
    <property type="match status" value="1"/>
</dbReference>
<dbReference type="Proteomes" id="UP000823618">
    <property type="component" value="Unassembled WGS sequence"/>
</dbReference>
<dbReference type="Pfam" id="PF00929">
    <property type="entry name" value="RNase_T"/>
    <property type="match status" value="1"/>
</dbReference>
<dbReference type="GO" id="GO:0003677">
    <property type="term" value="F:DNA binding"/>
    <property type="evidence" value="ECO:0007669"/>
    <property type="project" value="InterPro"/>
</dbReference>
<dbReference type="InterPro" id="IPR012337">
    <property type="entry name" value="RNaseH-like_sf"/>
</dbReference>
<dbReference type="NCBIfam" id="TIGR00573">
    <property type="entry name" value="dnaq"/>
    <property type="match status" value="1"/>
</dbReference>
<dbReference type="FunFam" id="3.30.420.10:FF:000045">
    <property type="entry name" value="3'-5' exonuclease DinG"/>
    <property type="match status" value="1"/>
</dbReference>